<comment type="function">
    <text evidence="5">Negative regulator of class I heat shock genes (grpE-dnaK-dnaJ and groELS operons). Prevents heat-shock induction of these operons.</text>
</comment>
<keyword evidence="2 5" id="KW-0805">Transcription regulation</keyword>
<dbReference type="EMBL" id="WBKA01000005">
    <property type="protein sequence ID" value="KAB1631676.1"/>
    <property type="molecule type" value="Genomic_DNA"/>
</dbReference>
<dbReference type="InterPro" id="IPR036390">
    <property type="entry name" value="WH_DNA-bd_sf"/>
</dbReference>
<dbReference type="PIRSF" id="PIRSF005485">
    <property type="entry name" value="HrcA"/>
    <property type="match status" value="1"/>
</dbReference>
<dbReference type="GO" id="GO:0045892">
    <property type="term" value="P:negative regulation of DNA-templated transcription"/>
    <property type="evidence" value="ECO:0007669"/>
    <property type="project" value="UniProtKB-UniRule"/>
</dbReference>
<dbReference type="InterPro" id="IPR023120">
    <property type="entry name" value="WHTH_transcript_rep_HrcA_IDD"/>
</dbReference>
<dbReference type="Pfam" id="PF01628">
    <property type="entry name" value="HrcA"/>
    <property type="match status" value="1"/>
</dbReference>
<keyword evidence="1 5" id="KW-0678">Repressor</keyword>
<dbReference type="RefSeq" id="WP_158036530.1">
    <property type="nucleotide sequence ID" value="NZ_BAAAZV010000011.1"/>
</dbReference>
<keyword evidence="3 5" id="KW-0346">Stress response</keyword>
<evidence type="ECO:0000313" key="7">
    <source>
        <dbReference type="EMBL" id="KAB1631676.1"/>
    </source>
</evidence>
<dbReference type="InterPro" id="IPR021153">
    <property type="entry name" value="HrcA_C"/>
</dbReference>
<dbReference type="Gene3D" id="3.30.450.40">
    <property type="match status" value="1"/>
</dbReference>
<comment type="similarity">
    <text evidence="5">Belongs to the HrcA family.</text>
</comment>
<gene>
    <name evidence="5 7" type="primary">hrcA</name>
    <name evidence="7" type="ORF">F8O02_06960</name>
</gene>
<evidence type="ECO:0000259" key="6">
    <source>
        <dbReference type="Pfam" id="PF01628"/>
    </source>
</evidence>
<dbReference type="PANTHER" id="PTHR34824:SF1">
    <property type="entry name" value="HEAT-INDUCIBLE TRANSCRIPTION REPRESSOR HRCA"/>
    <property type="match status" value="1"/>
</dbReference>
<dbReference type="InterPro" id="IPR036388">
    <property type="entry name" value="WH-like_DNA-bd_sf"/>
</dbReference>
<keyword evidence="8" id="KW-1185">Reference proteome</keyword>
<evidence type="ECO:0000256" key="1">
    <source>
        <dbReference type="ARBA" id="ARBA00022491"/>
    </source>
</evidence>
<protein>
    <recommendedName>
        <fullName evidence="5">Heat-inducible transcription repressor HrcA</fullName>
    </recommendedName>
</protein>
<accession>A0A7C8FT86</accession>
<comment type="caution">
    <text evidence="7">The sequence shown here is derived from an EMBL/GenBank/DDBJ whole genome shotgun (WGS) entry which is preliminary data.</text>
</comment>
<dbReference type="AlphaFoldDB" id="A0A7C8FT86"/>
<evidence type="ECO:0000313" key="8">
    <source>
        <dbReference type="Proteomes" id="UP000481339"/>
    </source>
</evidence>
<feature type="domain" description="Heat-inducible transcription repressor HrcA C-terminal" evidence="6">
    <location>
        <begin position="104"/>
        <end position="326"/>
    </location>
</feature>
<dbReference type="GO" id="GO:0003677">
    <property type="term" value="F:DNA binding"/>
    <property type="evidence" value="ECO:0007669"/>
    <property type="project" value="InterPro"/>
</dbReference>
<dbReference type="InterPro" id="IPR029016">
    <property type="entry name" value="GAF-like_dom_sf"/>
</dbReference>
<evidence type="ECO:0000256" key="5">
    <source>
        <dbReference type="HAMAP-Rule" id="MF_00081"/>
    </source>
</evidence>
<dbReference type="NCBIfam" id="TIGR00331">
    <property type="entry name" value="hrcA"/>
    <property type="match status" value="1"/>
</dbReference>
<dbReference type="OrthoDB" id="9783139at2"/>
<dbReference type="HAMAP" id="MF_00081">
    <property type="entry name" value="HrcA"/>
    <property type="match status" value="1"/>
</dbReference>
<evidence type="ECO:0000256" key="3">
    <source>
        <dbReference type="ARBA" id="ARBA00023016"/>
    </source>
</evidence>
<keyword evidence="4 5" id="KW-0804">Transcription</keyword>
<dbReference type="SUPFAM" id="SSF55781">
    <property type="entry name" value="GAF domain-like"/>
    <property type="match status" value="1"/>
</dbReference>
<proteinExistence type="inferred from homology"/>
<reference evidence="7 8" key="1">
    <citation type="submission" date="2019-09" db="EMBL/GenBank/DDBJ databases">
        <title>Phylogeny of genus Pseudoclavibacter and closely related genus.</title>
        <authorList>
            <person name="Li Y."/>
        </authorList>
    </citation>
    <scope>NUCLEOTIDE SEQUENCE [LARGE SCALE GENOMIC DNA]</scope>
    <source>
        <strain evidence="7 8">JCM 16921</strain>
    </source>
</reference>
<dbReference type="Gene3D" id="1.10.10.10">
    <property type="entry name" value="Winged helix-like DNA-binding domain superfamily/Winged helix DNA-binding domain"/>
    <property type="match status" value="1"/>
</dbReference>
<dbReference type="SUPFAM" id="SSF46785">
    <property type="entry name" value="Winged helix' DNA-binding domain"/>
    <property type="match status" value="1"/>
</dbReference>
<sequence length="343" mass="37266">MATARGLAVLQAIVNDYVATREPVGSAGIVARHDFSVSAATIRNDMAALEEEQLIAAPHPSAGRVPTEKGYRVFVDNLTRLRGISAPQRRAIERFLRPGEDDLDQLIEKTVRLLAQLTNQLALVRYPTFSHSRIRRVDIVDLEDERLLVVLITSRGMIAQHPVALPAGQTLSTAREAIIRVRRGLGDELVGTELEGFEGHADAVLAHVAPGDRDLAERLLAGVRLCVQGSRSERLLIAGTGNLLRTEADFDHTLVPVLEAIEEQVTLIRLLGEMSHDGSAVSVRIGRENDDRVLEETAVVSGGYGPGDREVGRLGVLGPTRMDYRANIAAVHAVAGYLSKVLR</sequence>
<evidence type="ECO:0000256" key="2">
    <source>
        <dbReference type="ARBA" id="ARBA00023015"/>
    </source>
</evidence>
<dbReference type="Proteomes" id="UP000481339">
    <property type="component" value="Unassembled WGS sequence"/>
</dbReference>
<name>A0A7C8FT86_9MICO</name>
<evidence type="ECO:0000256" key="4">
    <source>
        <dbReference type="ARBA" id="ARBA00023163"/>
    </source>
</evidence>
<dbReference type="Gene3D" id="3.30.390.60">
    <property type="entry name" value="Heat-inducible transcription repressor hrca homolog, domain 3"/>
    <property type="match status" value="1"/>
</dbReference>
<dbReference type="PANTHER" id="PTHR34824">
    <property type="entry name" value="HEAT-INDUCIBLE TRANSCRIPTION REPRESSOR HRCA"/>
    <property type="match status" value="1"/>
</dbReference>
<organism evidence="7 8">
    <name type="scientific">Pseudoclavibacter caeni</name>
    <dbReference type="NCBI Taxonomy" id="908846"/>
    <lineage>
        <taxon>Bacteria</taxon>
        <taxon>Bacillati</taxon>
        <taxon>Actinomycetota</taxon>
        <taxon>Actinomycetes</taxon>
        <taxon>Micrococcales</taxon>
        <taxon>Microbacteriaceae</taxon>
        <taxon>Pseudoclavibacter</taxon>
    </lineage>
</organism>
<dbReference type="InterPro" id="IPR002571">
    <property type="entry name" value="HrcA"/>
</dbReference>